<dbReference type="InterPro" id="IPR000868">
    <property type="entry name" value="Isochorismatase-like_dom"/>
</dbReference>
<dbReference type="eggNOG" id="COG1335">
    <property type="taxonomic scope" value="Bacteria"/>
</dbReference>
<evidence type="ECO:0000256" key="7">
    <source>
        <dbReference type="ARBA" id="ARBA00043224"/>
    </source>
</evidence>
<dbReference type="GO" id="GO:0019363">
    <property type="term" value="P:pyridine nucleotide biosynthetic process"/>
    <property type="evidence" value="ECO:0007669"/>
    <property type="project" value="UniProtKB-KW"/>
</dbReference>
<dbReference type="InterPro" id="IPR052347">
    <property type="entry name" value="Isochorismatase_Nicotinamidase"/>
</dbReference>
<evidence type="ECO:0000256" key="5">
    <source>
        <dbReference type="ARBA" id="ARBA00037900"/>
    </source>
</evidence>
<name>A0A087BGN2_9BIFI</name>
<keyword evidence="2" id="KW-0662">Pyridine nucleotide biosynthesis</keyword>
<comment type="caution">
    <text evidence="9">The sequence shown here is derived from an EMBL/GenBank/DDBJ whole genome shotgun (WGS) entry which is preliminary data.</text>
</comment>
<evidence type="ECO:0000256" key="1">
    <source>
        <dbReference type="ARBA" id="ARBA00006336"/>
    </source>
</evidence>
<keyword evidence="4 9" id="KW-0378">Hydrolase</keyword>
<dbReference type="InterPro" id="IPR036380">
    <property type="entry name" value="Isochorismatase-like_sf"/>
</dbReference>
<comment type="pathway">
    <text evidence="5">Cofactor biosynthesis; nicotinate biosynthesis; nicotinate from nicotinamide: step 1/1.</text>
</comment>
<sequence>MAQALIIVDVQPTFCEGGELGVRGGNAVAERIARYVAAHRGDYAYIATTQDWHIEPGEHWSQQPDFVDTWPVHGKAGTPNADLHPAIAALQVEHHFKKGQYSPSYSGFEGYEDNTDRIPTREESAAMARTNTTLASALAGAGVTRVDVVGLAESHCVKETALDARNLGYEVHVIEDLTEPVSEELGAAARKRMREAGIILD</sequence>
<keyword evidence="3" id="KW-0479">Metal-binding</keyword>
<evidence type="ECO:0000259" key="8">
    <source>
        <dbReference type="Pfam" id="PF00857"/>
    </source>
</evidence>
<dbReference type="EMBL" id="JGZC01000006">
    <property type="protein sequence ID" value="KFI70182.1"/>
    <property type="molecule type" value="Genomic_DNA"/>
</dbReference>
<dbReference type="PANTHER" id="PTHR11080">
    <property type="entry name" value="PYRAZINAMIDASE/NICOTINAMIDASE"/>
    <property type="match status" value="1"/>
</dbReference>
<dbReference type="Gene3D" id="3.40.50.850">
    <property type="entry name" value="Isochorismatase-like"/>
    <property type="match status" value="1"/>
</dbReference>
<protein>
    <recommendedName>
        <fullName evidence="6">nicotinamidase</fullName>
        <ecNumber evidence="6">3.5.1.19</ecNumber>
    </recommendedName>
    <alternativeName>
        <fullName evidence="7">Nicotinamide deamidase</fullName>
    </alternativeName>
</protein>
<evidence type="ECO:0000256" key="2">
    <source>
        <dbReference type="ARBA" id="ARBA00022642"/>
    </source>
</evidence>
<dbReference type="GO" id="GO:0046872">
    <property type="term" value="F:metal ion binding"/>
    <property type="evidence" value="ECO:0007669"/>
    <property type="project" value="UniProtKB-KW"/>
</dbReference>
<evidence type="ECO:0000313" key="9">
    <source>
        <dbReference type="EMBL" id="KFI70182.1"/>
    </source>
</evidence>
<dbReference type="OrthoDB" id="9791276at2"/>
<reference evidence="9 10" key="1">
    <citation type="submission" date="2014-03" db="EMBL/GenBank/DDBJ databases">
        <title>Genomics of Bifidobacteria.</title>
        <authorList>
            <person name="Ventura M."/>
            <person name="Milani C."/>
            <person name="Lugli G.A."/>
        </authorList>
    </citation>
    <scope>NUCLEOTIDE SEQUENCE [LARGE SCALE GENOMIC DNA]</scope>
    <source>
        <strain evidence="9 10">LMG 11341</strain>
    </source>
</reference>
<feature type="domain" description="Isochorismatase-like" evidence="8">
    <location>
        <begin position="4"/>
        <end position="197"/>
    </location>
</feature>
<dbReference type="RefSeq" id="WP_033522837.1">
    <property type="nucleotide sequence ID" value="NZ_CADAXU010000009.1"/>
</dbReference>
<dbReference type="GO" id="GO:0008936">
    <property type="term" value="F:nicotinamidase activity"/>
    <property type="evidence" value="ECO:0007669"/>
    <property type="project" value="UniProtKB-EC"/>
</dbReference>
<organism evidence="9 10">
    <name type="scientific">Bifidobacterium merycicum</name>
    <dbReference type="NCBI Taxonomy" id="78345"/>
    <lineage>
        <taxon>Bacteria</taxon>
        <taxon>Bacillati</taxon>
        <taxon>Actinomycetota</taxon>
        <taxon>Actinomycetes</taxon>
        <taxon>Bifidobacteriales</taxon>
        <taxon>Bifidobacteriaceae</taxon>
        <taxon>Bifidobacterium</taxon>
    </lineage>
</organism>
<evidence type="ECO:0000256" key="4">
    <source>
        <dbReference type="ARBA" id="ARBA00022801"/>
    </source>
</evidence>
<evidence type="ECO:0000256" key="6">
    <source>
        <dbReference type="ARBA" id="ARBA00039017"/>
    </source>
</evidence>
<dbReference type="SUPFAM" id="SSF52499">
    <property type="entry name" value="Isochorismatase-like hydrolases"/>
    <property type="match status" value="1"/>
</dbReference>
<evidence type="ECO:0000256" key="3">
    <source>
        <dbReference type="ARBA" id="ARBA00022723"/>
    </source>
</evidence>
<keyword evidence="10" id="KW-1185">Reference proteome</keyword>
<evidence type="ECO:0000313" key="10">
    <source>
        <dbReference type="Proteomes" id="UP000029060"/>
    </source>
</evidence>
<accession>A0A087BGN2</accession>
<dbReference type="EC" id="3.5.1.19" evidence="6"/>
<gene>
    <name evidence="9" type="ORF">BMERY_0657</name>
</gene>
<dbReference type="PANTHER" id="PTHR11080:SF2">
    <property type="entry name" value="LD05707P"/>
    <property type="match status" value="1"/>
</dbReference>
<dbReference type="Proteomes" id="UP000029060">
    <property type="component" value="Unassembled WGS sequence"/>
</dbReference>
<dbReference type="Pfam" id="PF00857">
    <property type="entry name" value="Isochorismatase"/>
    <property type="match status" value="1"/>
</dbReference>
<dbReference type="STRING" id="78345.BMERY_0657"/>
<proteinExistence type="inferred from homology"/>
<comment type="similarity">
    <text evidence="1">Belongs to the isochorismatase family.</text>
</comment>
<dbReference type="AlphaFoldDB" id="A0A087BGN2"/>